<evidence type="ECO:0000313" key="7">
    <source>
        <dbReference type="EMBL" id="EDV19078.1"/>
    </source>
</evidence>
<dbReference type="SMART" id="SM00179">
    <property type="entry name" value="EGF_CA"/>
    <property type="match status" value="1"/>
</dbReference>
<dbReference type="PhylomeDB" id="B3SDW6"/>
<dbReference type="InParanoid" id="B3SDW6"/>
<comment type="caution">
    <text evidence="5">Lacks conserved residue(s) required for the propagation of feature annotation.</text>
</comment>
<evidence type="ECO:0000256" key="4">
    <source>
        <dbReference type="ARBA" id="ARBA00023157"/>
    </source>
</evidence>
<dbReference type="AlphaFoldDB" id="B3SDW6"/>
<keyword evidence="3" id="KW-0677">Repeat</keyword>
<dbReference type="Proteomes" id="UP000009022">
    <property type="component" value="Unassembled WGS sequence"/>
</dbReference>
<dbReference type="CDD" id="cd00054">
    <property type="entry name" value="EGF_CA"/>
    <property type="match status" value="1"/>
</dbReference>
<dbReference type="KEGG" id="tad:TRIADDRAFT_62471"/>
<dbReference type="InterPro" id="IPR049883">
    <property type="entry name" value="NOTCH1_EGF-like"/>
</dbReference>
<keyword evidence="4" id="KW-1015">Disulfide bond</keyword>
<dbReference type="InterPro" id="IPR001881">
    <property type="entry name" value="EGF-like_Ca-bd_dom"/>
</dbReference>
<protein>
    <recommendedName>
        <fullName evidence="6">EGF-like domain-containing protein</fullName>
    </recommendedName>
</protein>
<dbReference type="Gene3D" id="2.10.25.10">
    <property type="entry name" value="Laminin"/>
    <property type="match status" value="1"/>
</dbReference>
<accession>B3SDW6</accession>
<dbReference type="FunFam" id="2.10.25.10:FF:000038">
    <property type="entry name" value="Fibrillin 2"/>
    <property type="match status" value="1"/>
</dbReference>
<gene>
    <name evidence="7" type="ORF">TRIADDRAFT_62471</name>
</gene>
<keyword evidence="2" id="KW-0732">Signal</keyword>
<dbReference type="InterPro" id="IPR000742">
    <property type="entry name" value="EGF"/>
</dbReference>
<dbReference type="PROSITE" id="PS01186">
    <property type="entry name" value="EGF_2"/>
    <property type="match status" value="1"/>
</dbReference>
<proteinExistence type="predicted"/>
<dbReference type="InterPro" id="IPR000152">
    <property type="entry name" value="EGF-type_Asp/Asn_hydroxyl_site"/>
</dbReference>
<evidence type="ECO:0000259" key="6">
    <source>
        <dbReference type="PROSITE" id="PS50026"/>
    </source>
</evidence>
<dbReference type="GeneID" id="6759650"/>
<reference evidence="7 8" key="1">
    <citation type="journal article" date="2008" name="Nature">
        <title>The Trichoplax genome and the nature of placozoans.</title>
        <authorList>
            <person name="Srivastava M."/>
            <person name="Begovic E."/>
            <person name="Chapman J."/>
            <person name="Putnam N.H."/>
            <person name="Hellsten U."/>
            <person name="Kawashima T."/>
            <person name="Kuo A."/>
            <person name="Mitros T."/>
            <person name="Salamov A."/>
            <person name="Carpenter M.L."/>
            <person name="Signorovitch A.Y."/>
            <person name="Moreno M.A."/>
            <person name="Kamm K."/>
            <person name="Grimwood J."/>
            <person name="Schmutz J."/>
            <person name="Shapiro H."/>
            <person name="Grigoriev I.V."/>
            <person name="Buss L.W."/>
            <person name="Schierwater B."/>
            <person name="Dellaporta S.L."/>
            <person name="Rokhsar D.S."/>
        </authorList>
    </citation>
    <scope>NUCLEOTIDE SEQUENCE [LARGE SCALE GENOMIC DNA]</scope>
    <source>
        <strain evidence="7 8">Grell-BS-1999</strain>
    </source>
</reference>
<dbReference type="OrthoDB" id="19903at2759"/>
<organism evidence="7 8">
    <name type="scientific">Trichoplax adhaerens</name>
    <name type="common">Trichoplax reptans</name>
    <dbReference type="NCBI Taxonomy" id="10228"/>
    <lineage>
        <taxon>Eukaryota</taxon>
        <taxon>Metazoa</taxon>
        <taxon>Placozoa</taxon>
        <taxon>Uniplacotomia</taxon>
        <taxon>Trichoplacea</taxon>
        <taxon>Trichoplacidae</taxon>
        <taxon>Trichoplax</taxon>
    </lineage>
</organism>
<evidence type="ECO:0000313" key="8">
    <source>
        <dbReference type="Proteomes" id="UP000009022"/>
    </source>
</evidence>
<name>B3SDW6_TRIAD</name>
<dbReference type="HOGENOM" id="CLU_2090882_0_0_1"/>
<dbReference type="PROSITE" id="PS00010">
    <property type="entry name" value="ASX_HYDROXYL"/>
    <property type="match status" value="1"/>
</dbReference>
<dbReference type="InterPro" id="IPR018097">
    <property type="entry name" value="EGF_Ca-bd_CS"/>
</dbReference>
<dbReference type="PROSITE" id="PS50026">
    <property type="entry name" value="EGF_3"/>
    <property type="match status" value="1"/>
</dbReference>
<dbReference type="PROSITE" id="PS01187">
    <property type="entry name" value="EGF_CA"/>
    <property type="match status" value="1"/>
</dbReference>
<evidence type="ECO:0000256" key="2">
    <source>
        <dbReference type="ARBA" id="ARBA00022729"/>
    </source>
</evidence>
<dbReference type="SUPFAM" id="SSF57196">
    <property type="entry name" value="EGF/Laminin"/>
    <property type="match status" value="1"/>
</dbReference>
<dbReference type="GO" id="GO:0005509">
    <property type="term" value="F:calcium ion binding"/>
    <property type="evidence" value="ECO:0007669"/>
    <property type="project" value="InterPro"/>
</dbReference>
<dbReference type="EMBL" id="DS985301">
    <property type="protein sequence ID" value="EDV19078.1"/>
    <property type="molecule type" value="Genomic_DNA"/>
</dbReference>
<keyword evidence="1 5" id="KW-0245">EGF-like domain</keyword>
<feature type="non-terminal residue" evidence="7">
    <location>
        <position position="1"/>
    </location>
</feature>
<keyword evidence="8" id="KW-1185">Reference proteome</keyword>
<sequence>ISSAYQNDSRTSNEVKVVTITNLTNLRLGGIVVDCILTVLKNYTQGTALLKNIIQTGAISSYVVQSVNVTDYNECNNPQDYSCVGNQQCINTVGSYTCNCSTGYQFNASLQLCIGRR</sequence>
<feature type="domain" description="EGF-like" evidence="6">
    <location>
        <begin position="71"/>
        <end position="114"/>
    </location>
</feature>
<dbReference type="Pfam" id="PF07645">
    <property type="entry name" value="EGF_CA"/>
    <property type="match status" value="1"/>
</dbReference>
<evidence type="ECO:0000256" key="5">
    <source>
        <dbReference type="PROSITE-ProRule" id="PRU00076"/>
    </source>
</evidence>
<dbReference type="CTD" id="6759650"/>
<evidence type="ECO:0000256" key="3">
    <source>
        <dbReference type="ARBA" id="ARBA00022737"/>
    </source>
</evidence>
<evidence type="ECO:0000256" key="1">
    <source>
        <dbReference type="ARBA" id="ARBA00022536"/>
    </source>
</evidence>
<dbReference type="RefSeq" id="XP_002118435.1">
    <property type="nucleotide sequence ID" value="XM_002118399.1"/>
</dbReference>